<dbReference type="Gene3D" id="3.30.1330.60">
    <property type="entry name" value="OmpA-like domain"/>
    <property type="match status" value="1"/>
</dbReference>
<protein>
    <submittedName>
        <fullName evidence="5">Type VI secretion system protein ImpK</fullName>
    </submittedName>
</protein>
<dbReference type="NCBIfam" id="TIGR03349">
    <property type="entry name" value="IV_VI_DotU"/>
    <property type="match status" value="1"/>
</dbReference>
<dbReference type="InterPro" id="IPR006665">
    <property type="entry name" value="OmpA-like"/>
</dbReference>
<dbReference type="Gene3D" id="1.25.40.590">
    <property type="entry name" value="Type IV / VI secretion system, DotU"/>
    <property type="match status" value="1"/>
</dbReference>
<feature type="compositionally biased region" description="Pro residues" evidence="2">
    <location>
        <begin position="21"/>
        <end position="33"/>
    </location>
</feature>
<gene>
    <name evidence="5" type="ORF">FHS79_001628</name>
</gene>
<dbReference type="AlphaFoldDB" id="A0A841LE79"/>
<feature type="region of interest" description="Disordered" evidence="2">
    <location>
        <begin position="1"/>
        <end position="56"/>
    </location>
</feature>
<feature type="domain" description="OmpA-like" evidence="4">
    <location>
        <begin position="331"/>
        <end position="453"/>
    </location>
</feature>
<evidence type="ECO:0000256" key="3">
    <source>
        <dbReference type="SAM" id="Phobius"/>
    </source>
</evidence>
<dbReference type="InterPro" id="IPR036737">
    <property type="entry name" value="OmpA-like_sf"/>
</dbReference>
<proteinExistence type="predicted"/>
<dbReference type="Proteomes" id="UP000538147">
    <property type="component" value="Unassembled WGS sequence"/>
</dbReference>
<dbReference type="GO" id="GO:0016020">
    <property type="term" value="C:membrane"/>
    <property type="evidence" value="ECO:0007669"/>
    <property type="project" value="UniProtKB-UniRule"/>
</dbReference>
<dbReference type="InterPro" id="IPR017732">
    <property type="entry name" value="T4/T6SS_DotU"/>
</dbReference>
<evidence type="ECO:0000256" key="1">
    <source>
        <dbReference type="PROSITE-ProRule" id="PRU00473"/>
    </source>
</evidence>
<keyword evidence="3" id="KW-0812">Transmembrane</keyword>
<dbReference type="PROSITE" id="PS51123">
    <property type="entry name" value="OMPA_2"/>
    <property type="match status" value="1"/>
</dbReference>
<dbReference type="SUPFAM" id="SSF103088">
    <property type="entry name" value="OmpA-like"/>
    <property type="match status" value="1"/>
</dbReference>
<dbReference type="EMBL" id="JACIIV010000010">
    <property type="protein sequence ID" value="MBB6227462.1"/>
    <property type="molecule type" value="Genomic_DNA"/>
</dbReference>
<keyword evidence="1 3" id="KW-0472">Membrane</keyword>
<feature type="transmembrane region" description="Helical" evidence="3">
    <location>
        <begin position="244"/>
        <end position="270"/>
    </location>
</feature>
<evidence type="ECO:0000313" key="6">
    <source>
        <dbReference type="Proteomes" id="UP000538147"/>
    </source>
</evidence>
<dbReference type="InterPro" id="IPR038522">
    <property type="entry name" value="T4/T6SS_DotU_sf"/>
</dbReference>
<dbReference type="NCBIfam" id="NF038228">
    <property type="entry name" value="IcmH_DotU_IVB"/>
    <property type="match status" value="1"/>
</dbReference>
<keyword evidence="3" id="KW-1133">Transmembrane helix</keyword>
<accession>A0A841LE79</accession>
<sequence>MSGEKTVFRPSPLAAAKGGAPAPPSPPPPPPPGGGDGGGGPKAPTPRAWASDDVPPLDVPMRVRNPLTAVAARLLALAAAVQSDRQVTDVPALRARAGEEAKAFEKQLIAMGLSAEDNARARYAVLATVDDVVQNLPGGAQSDWARSSLVVQSFGQAFGGDQFFTILDTLLQRPAANLDMLELYHACLAVGFLGRARIEADGRQQIEGRMAAIYGALSGIRPRQETDLVPQWQGKPTPMPKVGWFVRAVLALAAGAAFLLLVFLVLKLWLDSRDEPARAALRPLPPIAAARIDRLGADVPEVQSTQLERIRGRLRNPCIEARDDGATIRLVISECPGLAAGMFPAGAALLGPDYVPLIEDAGRALAPEVGPIAVVAHTDSDPISGRLRASFPDNAALSLARAEDVALLLKPIVGDRARLSVEGRGDREPVNRADTREAKAANRRVELVLPRSD</sequence>
<name>A0A841LE79_9SPHN</name>
<reference evidence="5 6" key="1">
    <citation type="submission" date="2020-08" db="EMBL/GenBank/DDBJ databases">
        <title>Genomic Encyclopedia of Type Strains, Phase IV (KMG-IV): sequencing the most valuable type-strain genomes for metagenomic binning, comparative biology and taxonomic classification.</title>
        <authorList>
            <person name="Goeker M."/>
        </authorList>
    </citation>
    <scope>NUCLEOTIDE SEQUENCE [LARGE SCALE GENOMIC DNA]</scope>
    <source>
        <strain evidence="5 6">DSM 102189</strain>
    </source>
</reference>
<evidence type="ECO:0000256" key="2">
    <source>
        <dbReference type="SAM" id="MobiDB-lite"/>
    </source>
</evidence>
<dbReference type="PANTHER" id="PTHR38033:SF1">
    <property type="entry name" value="DOTU FAMILY TYPE IV_VI SECRETION SYSTEM PROTEIN"/>
    <property type="match status" value="1"/>
</dbReference>
<dbReference type="Pfam" id="PF00691">
    <property type="entry name" value="OmpA"/>
    <property type="match status" value="1"/>
</dbReference>
<dbReference type="Pfam" id="PF09850">
    <property type="entry name" value="DotU"/>
    <property type="match status" value="1"/>
</dbReference>
<feature type="compositionally biased region" description="Low complexity" evidence="2">
    <location>
        <begin position="10"/>
        <end position="20"/>
    </location>
</feature>
<dbReference type="RefSeq" id="WP_184198092.1">
    <property type="nucleotide sequence ID" value="NZ_JACIIV010000010.1"/>
</dbReference>
<organism evidence="5 6">
    <name type="scientific">Polymorphobacter multimanifer</name>
    <dbReference type="NCBI Taxonomy" id="1070431"/>
    <lineage>
        <taxon>Bacteria</taxon>
        <taxon>Pseudomonadati</taxon>
        <taxon>Pseudomonadota</taxon>
        <taxon>Alphaproteobacteria</taxon>
        <taxon>Sphingomonadales</taxon>
        <taxon>Sphingosinicellaceae</taxon>
        <taxon>Polymorphobacter</taxon>
    </lineage>
</organism>
<evidence type="ECO:0000313" key="5">
    <source>
        <dbReference type="EMBL" id="MBB6227462.1"/>
    </source>
</evidence>
<dbReference type="CDD" id="cd07185">
    <property type="entry name" value="OmpA_C-like"/>
    <property type="match status" value="1"/>
</dbReference>
<evidence type="ECO:0000259" key="4">
    <source>
        <dbReference type="PROSITE" id="PS51123"/>
    </source>
</evidence>
<comment type="caution">
    <text evidence="5">The sequence shown here is derived from an EMBL/GenBank/DDBJ whole genome shotgun (WGS) entry which is preliminary data.</text>
</comment>
<keyword evidence="6" id="KW-1185">Reference proteome</keyword>
<dbReference type="PANTHER" id="PTHR38033">
    <property type="entry name" value="MEMBRANE PROTEIN-RELATED"/>
    <property type="match status" value="1"/>
</dbReference>